<comment type="caution">
    <text evidence="1">The sequence shown here is derived from an EMBL/GenBank/DDBJ whole genome shotgun (WGS) entry which is preliminary data.</text>
</comment>
<sequence>MRIWETMSVDLGRTPFLFSKLHNKFVYEGCGSASIRHNTSRISGCSASCGNDALSDGNSCFGFHCCQTAVPYHLKSYNINFFRYDRQREAGREAGREDGWEDRGCGSAFLVDRTSFDQRKFSVGNTSLIPTSLLWTLADSDQVTCCYNRTRFRRKVDMFNSTPVDTWQCDGWSTKGTPYLIDGCDNQGNNILVLLVCLFCDMELQFILQKCLRKSVEGAKIMEVSVIRKPRITLMVQFLLRTLLANIIITVLEKENQGKHPWE</sequence>
<evidence type="ECO:0000313" key="1">
    <source>
        <dbReference type="EMBL" id="KAI3798455.1"/>
    </source>
</evidence>
<dbReference type="Proteomes" id="UP001056120">
    <property type="component" value="Linkage Group LG11"/>
</dbReference>
<proteinExistence type="predicted"/>
<reference evidence="1 2" key="2">
    <citation type="journal article" date="2022" name="Mol. Ecol. Resour.">
        <title>The genomes of chicory, endive, great burdock and yacon provide insights into Asteraceae paleo-polyploidization history and plant inulin production.</title>
        <authorList>
            <person name="Fan W."/>
            <person name="Wang S."/>
            <person name="Wang H."/>
            <person name="Wang A."/>
            <person name="Jiang F."/>
            <person name="Liu H."/>
            <person name="Zhao H."/>
            <person name="Xu D."/>
            <person name="Zhang Y."/>
        </authorList>
    </citation>
    <scope>NUCLEOTIDE SEQUENCE [LARGE SCALE GENOMIC DNA]</scope>
    <source>
        <strain evidence="2">cv. Yunnan</strain>
        <tissue evidence="1">Leaves</tissue>
    </source>
</reference>
<reference evidence="2" key="1">
    <citation type="journal article" date="2022" name="Mol. Ecol. Resour.">
        <title>The genomes of chicory, endive, great burdock and yacon provide insights into Asteraceae palaeo-polyploidization history and plant inulin production.</title>
        <authorList>
            <person name="Fan W."/>
            <person name="Wang S."/>
            <person name="Wang H."/>
            <person name="Wang A."/>
            <person name="Jiang F."/>
            <person name="Liu H."/>
            <person name="Zhao H."/>
            <person name="Xu D."/>
            <person name="Zhang Y."/>
        </authorList>
    </citation>
    <scope>NUCLEOTIDE SEQUENCE [LARGE SCALE GENOMIC DNA]</scope>
    <source>
        <strain evidence="2">cv. Yunnan</strain>
    </source>
</reference>
<dbReference type="EMBL" id="CM042028">
    <property type="protein sequence ID" value="KAI3798455.1"/>
    <property type="molecule type" value="Genomic_DNA"/>
</dbReference>
<keyword evidence="2" id="KW-1185">Reference proteome</keyword>
<protein>
    <submittedName>
        <fullName evidence="1">Uncharacterized protein</fullName>
    </submittedName>
</protein>
<evidence type="ECO:0000313" key="2">
    <source>
        <dbReference type="Proteomes" id="UP001056120"/>
    </source>
</evidence>
<organism evidence="1 2">
    <name type="scientific">Smallanthus sonchifolius</name>
    <dbReference type="NCBI Taxonomy" id="185202"/>
    <lineage>
        <taxon>Eukaryota</taxon>
        <taxon>Viridiplantae</taxon>
        <taxon>Streptophyta</taxon>
        <taxon>Embryophyta</taxon>
        <taxon>Tracheophyta</taxon>
        <taxon>Spermatophyta</taxon>
        <taxon>Magnoliopsida</taxon>
        <taxon>eudicotyledons</taxon>
        <taxon>Gunneridae</taxon>
        <taxon>Pentapetalae</taxon>
        <taxon>asterids</taxon>
        <taxon>campanulids</taxon>
        <taxon>Asterales</taxon>
        <taxon>Asteraceae</taxon>
        <taxon>Asteroideae</taxon>
        <taxon>Heliantheae alliance</taxon>
        <taxon>Millerieae</taxon>
        <taxon>Smallanthus</taxon>
    </lineage>
</organism>
<name>A0ACB9HTJ5_9ASTR</name>
<gene>
    <name evidence="1" type="ORF">L1987_33732</name>
</gene>
<accession>A0ACB9HTJ5</accession>